<dbReference type="InterPro" id="IPR035441">
    <property type="entry name" value="TFIIS/LEDGF_dom_sf"/>
</dbReference>
<dbReference type="Proteomes" id="UP000324897">
    <property type="component" value="Chromosome 3"/>
</dbReference>
<comment type="caution">
    <text evidence="4">The sequence shown here is derived from an EMBL/GenBank/DDBJ whole genome shotgun (WGS) entry which is preliminary data.</text>
</comment>
<gene>
    <name evidence="4" type="ORF">EJB05_41105</name>
</gene>
<organism evidence="4 5">
    <name type="scientific">Eragrostis curvula</name>
    <name type="common">weeping love grass</name>
    <dbReference type="NCBI Taxonomy" id="38414"/>
    <lineage>
        <taxon>Eukaryota</taxon>
        <taxon>Viridiplantae</taxon>
        <taxon>Streptophyta</taxon>
        <taxon>Embryophyta</taxon>
        <taxon>Tracheophyta</taxon>
        <taxon>Spermatophyta</taxon>
        <taxon>Magnoliopsida</taxon>
        <taxon>Liliopsida</taxon>
        <taxon>Poales</taxon>
        <taxon>Poaceae</taxon>
        <taxon>PACMAD clade</taxon>
        <taxon>Chloridoideae</taxon>
        <taxon>Eragrostideae</taxon>
        <taxon>Eragrostidinae</taxon>
        <taxon>Eragrostis</taxon>
    </lineage>
</organism>
<proteinExistence type="predicted"/>
<reference evidence="4 5" key="1">
    <citation type="journal article" date="2019" name="Sci. Rep.">
        <title>A high-quality genome of Eragrostis curvula grass provides insights into Poaceae evolution and supports new strategies to enhance forage quality.</title>
        <authorList>
            <person name="Carballo J."/>
            <person name="Santos B.A.C.M."/>
            <person name="Zappacosta D."/>
            <person name="Garbus I."/>
            <person name="Selva J.P."/>
            <person name="Gallo C.A."/>
            <person name="Diaz A."/>
            <person name="Albertini E."/>
            <person name="Caccamo M."/>
            <person name="Echenique V."/>
        </authorList>
    </citation>
    <scope>NUCLEOTIDE SEQUENCE [LARGE SCALE GENOMIC DNA]</scope>
    <source>
        <strain evidence="5">cv. Victoria</strain>
        <tissue evidence="4">Leaf</tissue>
    </source>
</reference>
<keyword evidence="5" id="KW-1185">Reference proteome</keyword>
<evidence type="ECO:0000256" key="2">
    <source>
        <dbReference type="SAM" id="MobiDB-lite"/>
    </source>
</evidence>
<dbReference type="PANTHER" id="PTHR47853">
    <property type="entry name" value="EXPRESSED PROTEIN"/>
    <property type="match status" value="1"/>
</dbReference>
<feature type="region of interest" description="Disordered" evidence="2">
    <location>
        <begin position="266"/>
        <end position="291"/>
    </location>
</feature>
<sequence>MAGYTPLRRWRQFFPAFEAIHSAIEASYPAVVAKDDLGWARELQGFTAEVAQFLRGSAWNDPAEDLCVALDEIMVEYLVTLKTVPVTTSMLASTGLANAVGVLYEHQSEKIRGLAREIVGGWRESVVKEEFRRDRTAMEGQDLKAVVVSVAAVDGEKKTQVEKETKTASVVRSSRVEPAKIDAPAKVAASLPKKNAPLIHAIAVVGNGHGDHASGGSDKMEATKRKLQEGYKEAADAKRQRRIQVIKAPKTKTLEQGQRKTHPIFKERSRARGVAGSTAARRSLMPAFQRV</sequence>
<dbReference type="Gramene" id="TVU07736">
    <property type="protein sequence ID" value="TVU07736"/>
    <property type="gene ID" value="EJB05_41105"/>
</dbReference>
<feature type="non-terminal residue" evidence="4">
    <location>
        <position position="1"/>
    </location>
</feature>
<dbReference type="Gene3D" id="1.20.930.10">
    <property type="entry name" value="Conserved domain common to transcription factors TFIIS, elongin A, CRSP70"/>
    <property type="match status" value="1"/>
</dbReference>
<evidence type="ECO:0000313" key="4">
    <source>
        <dbReference type="EMBL" id="TVU07736.1"/>
    </source>
</evidence>
<dbReference type="EMBL" id="RWGY01000039">
    <property type="protein sequence ID" value="TVU07736.1"/>
    <property type="molecule type" value="Genomic_DNA"/>
</dbReference>
<dbReference type="Pfam" id="PF08711">
    <property type="entry name" value="Med26"/>
    <property type="match status" value="1"/>
</dbReference>
<protein>
    <recommendedName>
        <fullName evidence="3">TFIIS N-terminal domain-containing protein</fullName>
    </recommendedName>
</protein>
<dbReference type="OrthoDB" id="696629at2759"/>
<dbReference type="GO" id="GO:0005634">
    <property type="term" value="C:nucleus"/>
    <property type="evidence" value="ECO:0007669"/>
    <property type="project" value="UniProtKB-SubCell"/>
</dbReference>
<name>A0A5J9T8N7_9POAL</name>
<feature type="domain" description="TFIIS N-terminal" evidence="3">
    <location>
        <begin position="64"/>
        <end position="129"/>
    </location>
</feature>
<dbReference type="PANTHER" id="PTHR47853:SF1">
    <property type="entry name" value="EXPRESSED PROTEIN"/>
    <property type="match status" value="1"/>
</dbReference>
<comment type="subcellular location">
    <subcellularLocation>
        <location evidence="1">Nucleus</location>
    </subcellularLocation>
</comment>
<evidence type="ECO:0000313" key="5">
    <source>
        <dbReference type="Proteomes" id="UP000324897"/>
    </source>
</evidence>
<accession>A0A5J9T8N7</accession>
<dbReference type="InterPro" id="IPR017923">
    <property type="entry name" value="TFIIS_N"/>
</dbReference>
<dbReference type="PROSITE" id="PS51319">
    <property type="entry name" value="TFIIS_N"/>
    <property type="match status" value="1"/>
</dbReference>
<dbReference type="SUPFAM" id="SSF47676">
    <property type="entry name" value="Conserved domain common to transcription factors TFIIS, elongin A, CRSP70"/>
    <property type="match status" value="1"/>
</dbReference>
<evidence type="ECO:0000259" key="3">
    <source>
        <dbReference type="PROSITE" id="PS51319"/>
    </source>
</evidence>
<evidence type="ECO:0000256" key="1">
    <source>
        <dbReference type="PROSITE-ProRule" id="PRU00649"/>
    </source>
</evidence>
<dbReference type="AlphaFoldDB" id="A0A5J9T8N7"/>
<keyword evidence="1" id="KW-0539">Nucleus</keyword>